<sequence>MSKMLGVGPIWFGDKTSGAVGNNLSLKIVSWFHCNYPHSDLVAAHPKTFANNSAMIFKNVDVAFMQLELIHQRNTALPFAGDSKKLYDLLKIWVPRQPWEVVEEMSKPQPNMELYVAVKTGMMMVGYRSWLMSASGSHFPRSQNFKFLMMATATANLSQIRSLPAVFIFFLQDPLQAELGEIDAHFVTFLSAFDVHAYSLPNSLSPVPRAPNSSKLRHYRHDSFHQGIHFPTF</sequence>
<dbReference type="Proteomes" id="UP000054988">
    <property type="component" value="Unassembled WGS sequence"/>
</dbReference>
<protein>
    <submittedName>
        <fullName evidence="1">Uncharacterized protein</fullName>
    </submittedName>
</protein>
<comment type="caution">
    <text evidence="1">The sequence shown here is derived from an EMBL/GenBank/DDBJ whole genome shotgun (WGS) entry which is preliminary data.</text>
</comment>
<dbReference type="AlphaFoldDB" id="A0A0W0G5F3"/>
<proteinExistence type="predicted"/>
<reference evidence="1 2" key="1">
    <citation type="submission" date="2015-12" db="EMBL/GenBank/DDBJ databases">
        <title>Draft genome sequence of Moniliophthora roreri, the causal agent of frosty pod rot of cacao.</title>
        <authorList>
            <person name="Aime M.C."/>
            <person name="Diaz-Valderrama J.R."/>
            <person name="Kijpornyongpan T."/>
            <person name="Phillips-Mora W."/>
        </authorList>
    </citation>
    <scope>NUCLEOTIDE SEQUENCE [LARGE SCALE GENOMIC DNA]</scope>
    <source>
        <strain evidence="1 2">MCA 2952</strain>
    </source>
</reference>
<organism evidence="1 2">
    <name type="scientific">Moniliophthora roreri</name>
    <name type="common">Frosty pod rot fungus</name>
    <name type="synonym">Monilia roreri</name>
    <dbReference type="NCBI Taxonomy" id="221103"/>
    <lineage>
        <taxon>Eukaryota</taxon>
        <taxon>Fungi</taxon>
        <taxon>Dikarya</taxon>
        <taxon>Basidiomycota</taxon>
        <taxon>Agaricomycotina</taxon>
        <taxon>Agaricomycetes</taxon>
        <taxon>Agaricomycetidae</taxon>
        <taxon>Agaricales</taxon>
        <taxon>Marasmiineae</taxon>
        <taxon>Marasmiaceae</taxon>
        <taxon>Moniliophthora</taxon>
    </lineage>
</organism>
<evidence type="ECO:0000313" key="2">
    <source>
        <dbReference type="Proteomes" id="UP000054988"/>
    </source>
</evidence>
<accession>A0A0W0G5F3</accession>
<gene>
    <name evidence="1" type="ORF">WG66_3604</name>
</gene>
<name>A0A0W0G5F3_MONRR</name>
<evidence type="ECO:0000313" key="1">
    <source>
        <dbReference type="EMBL" id="KTB43807.1"/>
    </source>
</evidence>
<dbReference type="EMBL" id="LATX01001069">
    <property type="protein sequence ID" value="KTB43807.1"/>
    <property type="molecule type" value="Genomic_DNA"/>
</dbReference>